<comment type="similarity">
    <text evidence="3">Belongs to the metallo-dependent hydrolases superfamily. Adenosine and AMP deaminases family. ADGF subfamily.</text>
</comment>
<evidence type="ECO:0000256" key="6">
    <source>
        <dbReference type="ARBA" id="ARBA00022723"/>
    </source>
</evidence>
<evidence type="ECO:0000313" key="12">
    <source>
        <dbReference type="Proteomes" id="UP001194746"/>
    </source>
</evidence>
<evidence type="ECO:0000256" key="3">
    <source>
        <dbReference type="ARBA" id="ARBA00006083"/>
    </source>
</evidence>
<keyword evidence="5" id="KW-0964">Secreted</keyword>
<evidence type="ECO:0000313" key="11">
    <source>
        <dbReference type="EMBL" id="KAF9885212.1"/>
    </source>
</evidence>
<dbReference type="FunFam" id="3.20.20.140:FF:000017">
    <property type="entry name" value="Adenosine deaminase 2"/>
    <property type="match status" value="1"/>
</dbReference>
<comment type="caution">
    <text evidence="11">The sequence shown here is derived from an EMBL/GenBank/DDBJ whole genome shotgun (WGS) entry which is preliminary data.</text>
</comment>
<reference evidence="11" key="2">
    <citation type="submission" date="2020-02" db="EMBL/GenBank/DDBJ databases">
        <authorList>
            <person name="Gilchrist C.L.M."/>
            <person name="Chooi Y.-H."/>
        </authorList>
    </citation>
    <scope>NUCLEOTIDE SEQUENCE</scope>
    <source>
        <strain evidence="11">MST-FP2251</strain>
    </source>
</reference>
<dbReference type="PANTHER" id="PTHR11409">
    <property type="entry name" value="ADENOSINE DEAMINASE"/>
    <property type="match status" value="1"/>
</dbReference>
<organism evidence="11 12">
    <name type="scientific">Aspergillus nanangensis</name>
    <dbReference type="NCBI Taxonomy" id="2582783"/>
    <lineage>
        <taxon>Eukaryota</taxon>
        <taxon>Fungi</taxon>
        <taxon>Dikarya</taxon>
        <taxon>Ascomycota</taxon>
        <taxon>Pezizomycotina</taxon>
        <taxon>Eurotiomycetes</taxon>
        <taxon>Eurotiomycetidae</taxon>
        <taxon>Eurotiales</taxon>
        <taxon>Aspergillaceae</taxon>
        <taxon>Aspergillus</taxon>
        <taxon>Aspergillus subgen. Circumdati</taxon>
    </lineage>
</organism>
<evidence type="ECO:0000256" key="4">
    <source>
        <dbReference type="ARBA" id="ARBA00012784"/>
    </source>
</evidence>
<dbReference type="AlphaFoldDB" id="A0AAD4CGG5"/>
<keyword evidence="8" id="KW-0378">Hydrolase</keyword>
<dbReference type="GO" id="GO:0005576">
    <property type="term" value="C:extracellular region"/>
    <property type="evidence" value="ECO:0007669"/>
    <property type="project" value="UniProtKB-SubCell"/>
</dbReference>
<dbReference type="GO" id="GO:0046872">
    <property type="term" value="F:metal ion binding"/>
    <property type="evidence" value="ECO:0007669"/>
    <property type="project" value="UniProtKB-KW"/>
</dbReference>
<sequence>MGATNIQWELDEGIPQVDDPFIQQYLRGRASLILEEQKQRHGGTLVLCACLTTNLSTEANACTPDFTMRKALSPIATHACKIFSKIRDRELRTFWPNGCPPPDAYQPSTLSQVEETDLWRILRRMPKGSLLHAHLDTMVEAEFLFELASTTPGVHIAALKPVAAENDHVAPAIYFQYSPHSKGLNGPTIWDSEYTPQSLIEFHRAASSFPRGGESGFRDWLRDLLSNRKRQYESCEMLDQVRKCHAGSAPIVNSLLSHEPILRACLRRVFSQSNSDGVRYVEVRASFDTEFWRDSCCKPDEECAEWFRIFQEEVEAFKATEEGRSFYGARVIWTITHVSDKRAVVDEMVRCILTKKEYPDVICGLDVVGRDMNKPLVDLVPVLFWFRKQCMEEGVDIPFFFHAGESSSEDGSIQPNTFDAILLGTRRIGQGLTLCKHPLLVDLVKEKKILVECCPLSALDTSATMPLPLSGLLSRGVSVSLCNSPLEIFGHGEKGLTNRFWRALQESNELELTGIAMMAENSVRWSCYEDQPSTEWLSDIREGILGEGLKAFRLREWYAELEKFFEWIALEYAEEDIDD</sequence>
<dbReference type="EMBL" id="VCAU01000101">
    <property type="protein sequence ID" value="KAF9885212.1"/>
    <property type="molecule type" value="Genomic_DNA"/>
</dbReference>
<dbReference type="InterPro" id="IPR032466">
    <property type="entry name" value="Metal_Hydrolase"/>
</dbReference>
<evidence type="ECO:0000256" key="7">
    <source>
        <dbReference type="ARBA" id="ARBA00022729"/>
    </source>
</evidence>
<dbReference type="InterPro" id="IPR006330">
    <property type="entry name" value="Ado/ade_deaminase"/>
</dbReference>
<comment type="catalytic activity">
    <reaction evidence="9">
        <text>adenosine + H2O + H(+) = inosine + NH4(+)</text>
        <dbReference type="Rhea" id="RHEA:24408"/>
        <dbReference type="ChEBI" id="CHEBI:15377"/>
        <dbReference type="ChEBI" id="CHEBI:15378"/>
        <dbReference type="ChEBI" id="CHEBI:16335"/>
        <dbReference type="ChEBI" id="CHEBI:17596"/>
        <dbReference type="ChEBI" id="CHEBI:28938"/>
        <dbReference type="EC" id="3.5.4.4"/>
    </reaction>
</comment>
<gene>
    <name evidence="11" type="ORF">FE257_000663</name>
</gene>
<accession>A0AAD4CGG5</accession>
<keyword evidence="12" id="KW-1185">Reference proteome</keyword>
<reference evidence="11" key="1">
    <citation type="journal article" date="2019" name="Beilstein J. Org. Chem.">
        <title>Nanangenines: drimane sesquiterpenoids as the dominant metabolite cohort of a novel Australian fungus, Aspergillus nanangensis.</title>
        <authorList>
            <person name="Lacey H.J."/>
            <person name="Gilchrist C.L.M."/>
            <person name="Crombie A."/>
            <person name="Kalaitzis J.A."/>
            <person name="Vuong D."/>
            <person name="Rutledge P.J."/>
            <person name="Turner P."/>
            <person name="Pitt J.I."/>
            <person name="Lacey E."/>
            <person name="Chooi Y.H."/>
            <person name="Piggott A.M."/>
        </authorList>
    </citation>
    <scope>NUCLEOTIDE SEQUENCE</scope>
    <source>
        <strain evidence="11">MST-FP2251</strain>
    </source>
</reference>
<dbReference type="InterPro" id="IPR001365">
    <property type="entry name" value="A_deaminase_dom"/>
</dbReference>
<name>A0AAD4CGG5_ASPNN</name>
<dbReference type="PANTHER" id="PTHR11409:SF39">
    <property type="entry name" value="ADENOSINE DEAMINASE 2"/>
    <property type="match status" value="1"/>
</dbReference>
<proteinExistence type="inferred from homology"/>
<feature type="domain" description="Adenosine deaminase" evidence="10">
    <location>
        <begin position="260"/>
        <end position="541"/>
    </location>
</feature>
<evidence type="ECO:0000256" key="5">
    <source>
        <dbReference type="ARBA" id="ARBA00022525"/>
    </source>
</evidence>
<dbReference type="Proteomes" id="UP001194746">
    <property type="component" value="Unassembled WGS sequence"/>
</dbReference>
<dbReference type="GO" id="GO:0019239">
    <property type="term" value="F:deaminase activity"/>
    <property type="evidence" value="ECO:0007669"/>
    <property type="project" value="InterPro"/>
</dbReference>
<dbReference type="Pfam" id="PF00962">
    <property type="entry name" value="A_deaminase"/>
    <property type="match status" value="1"/>
</dbReference>
<evidence type="ECO:0000259" key="10">
    <source>
        <dbReference type="Pfam" id="PF00962"/>
    </source>
</evidence>
<evidence type="ECO:0000256" key="8">
    <source>
        <dbReference type="ARBA" id="ARBA00022801"/>
    </source>
</evidence>
<evidence type="ECO:0000256" key="9">
    <source>
        <dbReference type="ARBA" id="ARBA00047764"/>
    </source>
</evidence>
<dbReference type="GO" id="GO:0046103">
    <property type="term" value="P:inosine biosynthetic process"/>
    <property type="evidence" value="ECO:0007669"/>
    <property type="project" value="TreeGrafter"/>
</dbReference>
<dbReference type="EC" id="3.5.4.4" evidence="4"/>
<comment type="cofactor">
    <cofactor evidence="1">
        <name>Zn(2+)</name>
        <dbReference type="ChEBI" id="CHEBI:29105"/>
    </cofactor>
</comment>
<protein>
    <recommendedName>
        <fullName evidence="4">adenosine deaminase</fullName>
        <ecNumber evidence="4">3.5.4.4</ecNumber>
    </recommendedName>
</protein>
<keyword evidence="6" id="KW-0479">Metal-binding</keyword>
<keyword evidence="7" id="KW-0732">Signal</keyword>
<dbReference type="SUPFAM" id="SSF51556">
    <property type="entry name" value="Metallo-dependent hydrolases"/>
    <property type="match status" value="1"/>
</dbReference>
<dbReference type="Gene3D" id="3.20.20.140">
    <property type="entry name" value="Metal-dependent hydrolases"/>
    <property type="match status" value="1"/>
</dbReference>
<evidence type="ECO:0000256" key="2">
    <source>
        <dbReference type="ARBA" id="ARBA00004613"/>
    </source>
</evidence>
<evidence type="ECO:0000256" key="1">
    <source>
        <dbReference type="ARBA" id="ARBA00001947"/>
    </source>
</evidence>
<comment type="subcellular location">
    <subcellularLocation>
        <location evidence="2">Secreted</location>
    </subcellularLocation>
</comment>